<evidence type="ECO:0000256" key="2">
    <source>
        <dbReference type="ARBA" id="ARBA00009796"/>
    </source>
</evidence>
<dbReference type="GO" id="GO:0033554">
    <property type="term" value="P:cellular response to stress"/>
    <property type="evidence" value="ECO:0007669"/>
    <property type="project" value="TreeGrafter"/>
</dbReference>
<dbReference type="AlphaFoldDB" id="A0A2A4X575"/>
<dbReference type="GO" id="GO:0045454">
    <property type="term" value="P:cell redox homeostasis"/>
    <property type="evidence" value="ECO:0007669"/>
    <property type="project" value="TreeGrafter"/>
</dbReference>
<dbReference type="PANTHER" id="PTHR10681:SF164">
    <property type="entry name" value="THIOREDOXIN PEROXIDASE 1"/>
    <property type="match status" value="1"/>
</dbReference>
<keyword evidence="5" id="KW-0560">Oxidoreductase</keyword>
<keyword evidence="6" id="KW-1015">Disulfide bond</keyword>
<dbReference type="InterPro" id="IPR013766">
    <property type="entry name" value="Thioredoxin_domain"/>
</dbReference>
<name>A0A2A4X575_UNCAE</name>
<dbReference type="PIRSF" id="PIRSF000239">
    <property type="entry name" value="AHPC"/>
    <property type="match status" value="1"/>
</dbReference>
<comment type="subcellular location">
    <subcellularLocation>
        <location evidence="1">Cytoplasm</location>
    </subcellularLocation>
</comment>
<evidence type="ECO:0000256" key="7">
    <source>
        <dbReference type="ARBA" id="ARBA00023284"/>
    </source>
</evidence>
<dbReference type="CDD" id="cd03015">
    <property type="entry name" value="PRX_Typ2cys"/>
    <property type="match status" value="1"/>
</dbReference>
<accession>A0A2A4X575</accession>
<dbReference type="GO" id="GO:0006979">
    <property type="term" value="P:response to oxidative stress"/>
    <property type="evidence" value="ECO:0007669"/>
    <property type="project" value="TreeGrafter"/>
</dbReference>
<evidence type="ECO:0000259" key="9">
    <source>
        <dbReference type="PROSITE" id="PS51352"/>
    </source>
</evidence>
<proteinExistence type="inferred from homology"/>
<dbReference type="InterPro" id="IPR050217">
    <property type="entry name" value="Peroxiredoxin"/>
</dbReference>
<dbReference type="Pfam" id="PF10417">
    <property type="entry name" value="1-cysPrx_C"/>
    <property type="match status" value="1"/>
</dbReference>
<evidence type="ECO:0000256" key="5">
    <source>
        <dbReference type="ARBA" id="ARBA00023002"/>
    </source>
</evidence>
<dbReference type="InterPro" id="IPR036249">
    <property type="entry name" value="Thioredoxin-like_sf"/>
</dbReference>
<evidence type="ECO:0000256" key="4">
    <source>
        <dbReference type="ARBA" id="ARBA00022559"/>
    </source>
</evidence>
<evidence type="ECO:0000313" key="11">
    <source>
        <dbReference type="Proteomes" id="UP000218775"/>
    </source>
</evidence>
<reference evidence="11" key="1">
    <citation type="submission" date="2017-08" db="EMBL/GenBank/DDBJ databases">
        <title>A dynamic microbial community with high functional redundancy inhabits the cold, oxic subseafloor aquifer.</title>
        <authorList>
            <person name="Tully B.J."/>
            <person name="Wheat C.G."/>
            <person name="Glazer B.T."/>
            <person name="Huber J.A."/>
        </authorList>
    </citation>
    <scope>NUCLEOTIDE SEQUENCE [LARGE SCALE GENOMIC DNA]</scope>
</reference>
<dbReference type="PROSITE" id="PS51352">
    <property type="entry name" value="THIOREDOXIN_2"/>
    <property type="match status" value="1"/>
</dbReference>
<evidence type="ECO:0000313" key="10">
    <source>
        <dbReference type="EMBL" id="PCI77822.1"/>
    </source>
</evidence>
<dbReference type="Proteomes" id="UP000218775">
    <property type="component" value="Unassembled WGS sequence"/>
</dbReference>
<dbReference type="SUPFAM" id="SSF52833">
    <property type="entry name" value="Thioredoxin-like"/>
    <property type="match status" value="1"/>
</dbReference>
<dbReference type="GO" id="GO:0005829">
    <property type="term" value="C:cytosol"/>
    <property type="evidence" value="ECO:0007669"/>
    <property type="project" value="TreeGrafter"/>
</dbReference>
<evidence type="ECO:0000256" key="1">
    <source>
        <dbReference type="ARBA" id="ARBA00004496"/>
    </source>
</evidence>
<dbReference type="InterPro" id="IPR019479">
    <property type="entry name" value="Peroxiredoxin_C"/>
</dbReference>
<dbReference type="GO" id="GO:0042744">
    <property type="term" value="P:hydrogen peroxide catabolic process"/>
    <property type="evidence" value="ECO:0007669"/>
    <property type="project" value="TreeGrafter"/>
</dbReference>
<dbReference type="Pfam" id="PF00578">
    <property type="entry name" value="AhpC-TSA"/>
    <property type="match status" value="1"/>
</dbReference>
<keyword evidence="4 10" id="KW-0575">Peroxidase</keyword>
<keyword evidence="3" id="KW-0963">Cytoplasm</keyword>
<evidence type="ECO:0000256" key="6">
    <source>
        <dbReference type="ARBA" id="ARBA00023157"/>
    </source>
</evidence>
<keyword evidence="7" id="KW-0676">Redox-active center</keyword>
<evidence type="ECO:0000256" key="8">
    <source>
        <dbReference type="PIRSR" id="PIRSR000239-1"/>
    </source>
</evidence>
<evidence type="ECO:0000256" key="3">
    <source>
        <dbReference type="ARBA" id="ARBA00022490"/>
    </source>
</evidence>
<feature type="domain" description="Thioredoxin" evidence="9">
    <location>
        <begin position="3"/>
        <end position="162"/>
    </location>
</feature>
<comment type="caution">
    <text evidence="10">The sequence shown here is derived from an EMBL/GenBank/DDBJ whole genome shotgun (WGS) entry which is preliminary data.</text>
</comment>
<dbReference type="Gene3D" id="3.40.30.10">
    <property type="entry name" value="Glutaredoxin"/>
    <property type="match status" value="1"/>
</dbReference>
<dbReference type="GO" id="GO:0008379">
    <property type="term" value="F:thioredoxin peroxidase activity"/>
    <property type="evidence" value="ECO:0007669"/>
    <property type="project" value="TreeGrafter"/>
</dbReference>
<comment type="similarity">
    <text evidence="2">Belongs to the peroxiredoxin family. AhpC/Prx1 subfamily.</text>
</comment>
<protein>
    <submittedName>
        <fullName evidence="10">Thioredoxin peroxidase</fullName>
    </submittedName>
</protein>
<dbReference type="EMBL" id="NVUK01000012">
    <property type="protein sequence ID" value="PCI77822.1"/>
    <property type="molecule type" value="Genomic_DNA"/>
</dbReference>
<organism evidence="10 11">
    <name type="scientific">Aerophobetes bacterium</name>
    <dbReference type="NCBI Taxonomy" id="2030807"/>
    <lineage>
        <taxon>Bacteria</taxon>
        <taxon>Candidatus Aerophobota</taxon>
    </lineage>
</organism>
<gene>
    <name evidence="10" type="ORF">COB21_02375</name>
</gene>
<feature type="active site" description="Cysteine sulfenic acid (-SOH) intermediate; for peroxidase activity" evidence="8">
    <location>
        <position position="49"/>
    </location>
</feature>
<dbReference type="InterPro" id="IPR024706">
    <property type="entry name" value="Peroxiredoxin_AhpC-typ"/>
</dbReference>
<dbReference type="PANTHER" id="PTHR10681">
    <property type="entry name" value="THIOREDOXIN PEROXIDASE"/>
    <property type="match status" value="1"/>
</dbReference>
<dbReference type="InterPro" id="IPR000866">
    <property type="entry name" value="AhpC/TSA"/>
</dbReference>
<sequence length="192" mass="21745">MHLLVGKRAPKFKAPAAKSHKIIDNFSLEQFEGKNIIFFFYPLDFTFVCPTELHAFEDKSEEFKKRNTQVVGCSVDSVYSHLAYLQTPKSKGGIEGVNYPIVSDITKSIARDFHVLSEHEGVAYRGLFLIDKKGVIRHQLVNDLPLGRSINEALRMIDALDFYEKNGEVCPANWQPGEKTMTPDQEGISSFF</sequence>
<dbReference type="FunFam" id="3.40.30.10:FF:000002">
    <property type="entry name" value="Alkyl hydroperoxide reductase C"/>
    <property type="match status" value="1"/>
</dbReference>